<evidence type="ECO:0000313" key="2">
    <source>
        <dbReference type="EMBL" id="RMJ07365.1"/>
    </source>
</evidence>
<dbReference type="OrthoDB" id="3431997at2759"/>
<dbReference type="AlphaFoldDB" id="A0A3M2RRB2"/>
<evidence type="ECO:0000313" key="3">
    <source>
        <dbReference type="Proteomes" id="UP000277212"/>
    </source>
</evidence>
<accession>A0A3M2RRB2</accession>
<dbReference type="Proteomes" id="UP000277212">
    <property type="component" value="Unassembled WGS sequence"/>
</dbReference>
<feature type="region of interest" description="Disordered" evidence="1">
    <location>
        <begin position="1"/>
        <end position="23"/>
    </location>
</feature>
<comment type="caution">
    <text evidence="2">The sequence shown here is derived from an EMBL/GenBank/DDBJ whole genome shotgun (WGS) entry which is preliminary data.</text>
</comment>
<proteinExistence type="predicted"/>
<sequence>MGNSESKPGIAPQMSPEGQQKGVPPVIRATYQNTWSKLVCWTSVSLNLGEPDAAPTYSVSLPKGWYGDIILHNGPSTDSTPLASGSRDRVCRSSDYSITLPPLPGSDFDGGLEILRRPSGRKGRWWFGIQVGQGAERHIERFEWRRSHGNEVKSVGQSRWGWKLVRLGSNKEEDYSSDEEIPDDRDGFTSDGKEIVAVWAGSSCWKISGVGELQFRGSGLTGELGTAWALMVVMSCMAIWQKAMRDMATAGAASSASSSSAAAAVAVS</sequence>
<evidence type="ECO:0000256" key="1">
    <source>
        <dbReference type="SAM" id="MobiDB-lite"/>
    </source>
</evidence>
<gene>
    <name evidence="2" type="ORF">CDV36_013036</name>
</gene>
<reference evidence="2 3" key="1">
    <citation type="submission" date="2017-06" db="EMBL/GenBank/DDBJ databases">
        <title>Comparative genomic analysis of Ambrosia Fusariam Clade fungi.</title>
        <authorList>
            <person name="Stajich J.E."/>
            <person name="Carrillo J."/>
            <person name="Kijimoto T."/>
            <person name="Eskalen A."/>
            <person name="O'Donnell K."/>
            <person name="Kasson M."/>
        </authorList>
    </citation>
    <scope>NUCLEOTIDE SEQUENCE [LARGE SCALE GENOMIC DNA]</scope>
    <source>
        <strain evidence="2">UCR3666</strain>
    </source>
</reference>
<dbReference type="EMBL" id="NKUJ01000346">
    <property type="protein sequence ID" value="RMJ07365.1"/>
    <property type="molecule type" value="Genomic_DNA"/>
</dbReference>
<organism evidence="2 3">
    <name type="scientific">Fusarium kuroshium</name>
    <dbReference type="NCBI Taxonomy" id="2010991"/>
    <lineage>
        <taxon>Eukaryota</taxon>
        <taxon>Fungi</taxon>
        <taxon>Dikarya</taxon>
        <taxon>Ascomycota</taxon>
        <taxon>Pezizomycotina</taxon>
        <taxon>Sordariomycetes</taxon>
        <taxon>Hypocreomycetidae</taxon>
        <taxon>Hypocreales</taxon>
        <taxon>Nectriaceae</taxon>
        <taxon>Fusarium</taxon>
        <taxon>Fusarium solani species complex</taxon>
    </lineage>
</organism>
<name>A0A3M2RRB2_9HYPO</name>
<keyword evidence="3" id="KW-1185">Reference proteome</keyword>
<protein>
    <submittedName>
        <fullName evidence="2">Uncharacterized protein</fullName>
    </submittedName>
</protein>